<dbReference type="InterPro" id="IPR050832">
    <property type="entry name" value="Bact_Acetyltransf"/>
</dbReference>
<dbReference type="CDD" id="cd04301">
    <property type="entry name" value="NAT_SF"/>
    <property type="match status" value="1"/>
</dbReference>
<keyword evidence="2" id="KW-0012">Acyltransferase</keyword>
<keyword evidence="1" id="KW-0808">Transferase</keyword>
<feature type="domain" description="N-acetyltransferase" evidence="3">
    <location>
        <begin position="2"/>
        <end position="137"/>
    </location>
</feature>
<dbReference type="InterPro" id="IPR000182">
    <property type="entry name" value="GNAT_dom"/>
</dbReference>
<dbReference type="EMBL" id="BAABBV010000001">
    <property type="protein sequence ID" value="GAA4155603.1"/>
    <property type="molecule type" value="Genomic_DNA"/>
</dbReference>
<proteinExistence type="predicted"/>
<dbReference type="Gene3D" id="3.40.630.30">
    <property type="match status" value="1"/>
</dbReference>
<keyword evidence="5" id="KW-1185">Reference proteome</keyword>
<protein>
    <submittedName>
        <fullName evidence="4">GNAT family N-acetyltransferase</fullName>
    </submittedName>
</protein>
<dbReference type="Pfam" id="PF13508">
    <property type="entry name" value="Acetyltransf_7"/>
    <property type="match status" value="1"/>
</dbReference>
<name>A0ABP7ZF15_9MICO</name>
<comment type="caution">
    <text evidence="4">The sequence shown here is derived from an EMBL/GenBank/DDBJ whole genome shotgun (WGS) entry which is preliminary data.</text>
</comment>
<evidence type="ECO:0000313" key="4">
    <source>
        <dbReference type="EMBL" id="GAA4155603.1"/>
    </source>
</evidence>
<dbReference type="PANTHER" id="PTHR43877">
    <property type="entry name" value="AMINOALKYLPHOSPHONATE N-ACETYLTRANSFERASE-RELATED-RELATED"/>
    <property type="match status" value="1"/>
</dbReference>
<gene>
    <name evidence="4" type="ORF">GCM10022286_04770</name>
</gene>
<dbReference type="PANTHER" id="PTHR43877:SF1">
    <property type="entry name" value="ACETYLTRANSFERASE"/>
    <property type="match status" value="1"/>
</dbReference>
<dbReference type="Proteomes" id="UP001415169">
    <property type="component" value="Unassembled WGS sequence"/>
</dbReference>
<evidence type="ECO:0000256" key="1">
    <source>
        <dbReference type="ARBA" id="ARBA00022679"/>
    </source>
</evidence>
<sequence length="182" mass="20193">MREIRAYAPADEQAWLRCRLLSFFNTSYFDDVWTARPMSDDLAVALVAVQDDALIGLIDVTVEASAATIDSIAVLPDASRRGIGTGLLDAALAALPPGIATVDAWTRDDVAANAWYQRNGFVENYRYLHVYKGHAEPGDGFVAPAGISSLETAFMHAPREREAELRARFERVHVCRQYLRHL</sequence>
<evidence type="ECO:0000259" key="3">
    <source>
        <dbReference type="PROSITE" id="PS51186"/>
    </source>
</evidence>
<reference evidence="4" key="2">
    <citation type="submission" date="2023-12" db="EMBL/GenBank/DDBJ databases">
        <authorList>
            <person name="Sun Q."/>
            <person name="Inoue M."/>
        </authorList>
    </citation>
    <scope>NUCLEOTIDE SEQUENCE</scope>
    <source>
        <strain evidence="4">JCM 17590</strain>
    </source>
</reference>
<organism evidence="4 5">
    <name type="scientific">Gryllotalpicola daejeonensis</name>
    <dbReference type="NCBI Taxonomy" id="993087"/>
    <lineage>
        <taxon>Bacteria</taxon>
        <taxon>Bacillati</taxon>
        <taxon>Actinomycetota</taxon>
        <taxon>Actinomycetes</taxon>
        <taxon>Micrococcales</taxon>
        <taxon>Microbacteriaceae</taxon>
        <taxon>Gryllotalpicola</taxon>
    </lineage>
</organism>
<dbReference type="RefSeq" id="WP_344790137.1">
    <property type="nucleotide sequence ID" value="NZ_BAABBV010000001.1"/>
</dbReference>
<accession>A0ABP7ZF15</accession>
<evidence type="ECO:0000313" key="5">
    <source>
        <dbReference type="Proteomes" id="UP001415169"/>
    </source>
</evidence>
<reference evidence="4" key="1">
    <citation type="journal article" date="2014" name="Int. J. Syst. Evol. Microbiol.">
        <title>Complete genome of a new Firmicutes species belonging to the dominant human colonic microbiota ('Ruminococcus bicirculans') reveals two chromosomes and a selective capacity to utilize plant glucans.</title>
        <authorList>
            <consortium name="NISC Comparative Sequencing Program"/>
            <person name="Wegmann U."/>
            <person name="Louis P."/>
            <person name="Goesmann A."/>
            <person name="Henrissat B."/>
            <person name="Duncan S.H."/>
            <person name="Flint H.J."/>
        </authorList>
    </citation>
    <scope>NUCLEOTIDE SEQUENCE</scope>
    <source>
        <strain evidence="4">JCM 17590</strain>
    </source>
</reference>
<dbReference type="SUPFAM" id="SSF55729">
    <property type="entry name" value="Acyl-CoA N-acyltransferases (Nat)"/>
    <property type="match status" value="1"/>
</dbReference>
<evidence type="ECO:0000256" key="2">
    <source>
        <dbReference type="ARBA" id="ARBA00023315"/>
    </source>
</evidence>
<dbReference type="PROSITE" id="PS51186">
    <property type="entry name" value="GNAT"/>
    <property type="match status" value="1"/>
</dbReference>
<dbReference type="InterPro" id="IPR016181">
    <property type="entry name" value="Acyl_CoA_acyltransferase"/>
</dbReference>